<comment type="subcellular location">
    <subcellularLocation>
        <location evidence="1 6">Cell membrane</location>
        <topology evidence="1 6">Multi-pass membrane protein</topology>
    </subcellularLocation>
</comment>
<sequence length="248" mass="26447">MSSSRSTAPNGLVKRVLPIAVILVALAIFFSLGLHRYFTLDTLRDNREALRDWVTAQPFLAMAIFVGAYAAAVAISFPGASILTIFGGFLFGLWPGTPLIVFAATLGATIIFFAAKTALGDLLAKKAGGFAKRMEQGFREGELSYMFILRLAPVFPFWAVNIASGLMGVSTRNFIIGTFFGIIPGSFVYASIGAAAGAAFDAGEDISLSGVLFKPETMLPIIGLIVLALIPVLLKHFSNRSITTQETN</sequence>
<feature type="domain" description="VTT" evidence="7">
    <location>
        <begin position="80"/>
        <end position="194"/>
    </location>
</feature>
<evidence type="ECO:0000313" key="8">
    <source>
        <dbReference type="EMBL" id="MEX6633433.1"/>
    </source>
</evidence>
<feature type="transmembrane region" description="Helical" evidence="6">
    <location>
        <begin position="12"/>
        <end position="38"/>
    </location>
</feature>
<name>A0ABV3Z4R0_9PROT</name>
<feature type="transmembrane region" description="Helical" evidence="6">
    <location>
        <begin position="143"/>
        <end position="162"/>
    </location>
</feature>
<organism evidence="8 9">
    <name type="scientific">Hyphococcus lacteus</name>
    <dbReference type="NCBI Taxonomy" id="3143536"/>
    <lineage>
        <taxon>Bacteria</taxon>
        <taxon>Pseudomonadati</taxon>
        <taxon>Pseudomonadota</taxon>
        <taxon>Alphaproteobacteria</taxon>
        <taxon>Parvularculales</taxon>
        <taxon>Parvularculaceae</taxon>
        <taxon>Hyphococcus</taxon>
    </lineage>
</organism>
<comment type="caution">
    <text evidence="8">The sequence shown here is derived from an EMBL/GenBank/DDBJ whole genome shotgun (WGS) entry which is preliminary data.</text>
</comment>
<keyword evidence="9" id="KW-1185">Reference proteome</keyword>
<evidence type="ECO:0000256" key="3">
    <source>
        <dbReference type="ARBA" id="ARBA00022692"/>
    </source>
</evidence>
<keyword evidence="3 6" id="KW-0812">Transmembrane</keyword>
<keyword evidence="4 6" id="KW-1133">Transmembrane helix</keyword>
<dbReference type="PANTHER" id="PTHR12677">
    <property type="entry name" value="GOLGI APPARATUS MEMBRANE PROTEIN TVP38-RELATED"/>
    <property type="match status" value="1"/>
</dbReference>
<dbReference type="Pfam" id="PF09335">
    <property type="entry name" value="VTT_dom"/>
    <property type="match status" value="1"/>
</dbReference>
<accession>A0ABV3Z4R0</accession>
<evidence type="ECO:0000256" key="2">
    <source>
        <dbReference type="ARBA" id="ARBA00022475"/>
    </source>
</evidence>
<feature type="transmembrane region" description="Helical" evidence="6">
    <location>
        <begin position="217"/>
        <end position="234"/>
    </location>
</feature>
<feature type="transmembrane region" description="Helical" evidence="6">
    <location>
        <begin position="89"/>
        <end position="115"/>
    </location>
</feature>
<dbReference type="Proteomes" id="UP001560685">
    <property type="component" value="Unassembled WGS sequence"/>
</dbReference>
<proteinExistence type="inferred from homology"/>
<reference evidence="8 9" key="1">
    <citation type="submission" date="2024-05" db="EMBL/GenBank/DDBJ databases">
        <title>Three bacterial strains, DH-69, EH-24, and ECK-19 isolated from coastal sediments.</title>
        <authorList>
            <person name="Ye Y.-Q."/>
            <person name="Du Z.-J."/>
        </authorList>
    </citation>
    <scope>NUCLEOTIDE SEQUENCE [LARGE SCALE GENOMIC DNA]</scope>
    <source>
        <strain evidence="8 9">ECK-19</strain>
    </source>
</reference>
<dbReference type="PANTHER" id="PTHR12677:SF59">
    <property type="entry name" value="GOLGI APPARATUS MEMBRANE PROTEIN TVP38-RELATED"/>
    <property type="match status" value="1"/>
</dbReference>
<dbReference type="RefSeq" id="WP_369313394.1">
    <property type="nucleotide sequence ID" value="NZ_JBEHZE010000001.1"/>
</dbReference>
<evidence type="ECO:0000256" key="5">
    <source>
        <dbReference type="ARBA" id="ARBA00023136"/>
    </source>
</evidence>
<evidence type="ECO:0000313" key="9">
    <source>
        <dbReference type="Proteomes" id="UP001560685"/>
    </source>
</evidence>
<keyword evidence="5 6" id="KW-0472">Membrane</keyword>
<evidence type="ECO:0000256" key="6">
    <source>
        <dbReference type="RuleBase" id="RU366058"/>
    </source>
</evidence>
<feature type="transmembrane region" description="Helical" evidence="6">
    <location>
        <begin position="174"/>
        <end position="197"/>
    </location>
</feature>
<feature type="transmembrane region" description="Helical" evidence="6">
    <location>
        <begin position="58"/>
        <end position="77"/>
    </location>
</feature>
<evidence type="ECO:0000256" key="4">
    <source>
        <dbReference type="ARBA" id="ARBA00022989"/>
    </source>
</evidence>
<dbReference type="InterPro" id="IPR032816">
    <property type="entry name" value="VTT_dom"/>
</dbReference>
<gene>
    <name evidence="8" type="ORF">ABFZ84_07710</name>
</gene>
<protein>
    <recommendedName>
        <fullName evidence="6">TVP38/TMEM64 family membrane protein</fullName>
    </recommendedName>
</protein>
<dbReference type="InterPro" id="IPR015414">
    <property type="entry name" value="TMEM64"/>
</dbReference>
<keyword evidence="2 6" id="KW-1003">Cell membrane</keyword>
<comment type="similarity">
    <text evidence="6">Belongs to the TVP38/TMEM64 family.</text>
</comment>
<evidence type="ECO:0000256" key="1">
    <source>
        <dbReference type="ARBA" id="ARBA00004651"/>
    </source>
</evidence>
<evidence type="ECO:0000259" key="7">
    <source>
        <dbReference type="Pfam" id="PF09335"/>
    </source>
</evidence>
<dbReference type="EMBL" id="JBEHZE010000001">
    <property type="protein sequence ID" value="MEX6633433.1"/>
    <property type="molecule type" value="Genomic_DNA"/>
</dbReference>